<accession>A0A813JU85</accession>
<comment type="caution">
    <text evidence="2">The sequence shown here is derived from an EMBL/GenBank/DDBJ whole genome shotgun (WGS) entry which is preliminary data.</text>
</comment>
<proteinExistence type="predicted"/>
<sequence length="778" mass="84892">MLGLIRSGADNKLIVGTMAAMFDETELREPEGLSERVLTETWKSAKATADKPLHMARSAPWDYLEPKANSDAATFPQDLLAAPWQEDSAANDAFLRGAPEGMCFIRRLLPGVVERHDWDHHPTNAISWDVLFPDGADEAIPHVELARAHIGDNPRDDAVEQVRGSTAEDYQTNGDYQPVTTKAGGRLWSISFVAPPNCNSAISSPTVKGLRAAYPMQLLVRFDRGRQTLIYDAFEFSPTTATAFDADAKAGDPVSVQELHQIERILKQKKRKLTAMMGDEMPREPDAEQHSARWKQHGVQKLYPLAEWLRFKTSHVRRARFPVAAICGARLLIIDKPPPHGDLPPARGDMSVASLGQVGPDSGSDNMRALSGSFAARGPELEPLGLLIFELSQCGAHIVAAFAHTRVWSTHRANRRRKQCEDWTPDGVFSRARRHYILGDASEIVELSKALSEAFPHIAQLLRGSSAVADHEDQIHVPPLKVAATFTEMSRRHKNTLAGDLVDPSKTTWVRTLANLAATRFEALSAPEMSREEQGSEKHGQTSTSSSPFRTCKDVHDFLRRAGIANPEEVNPCLCVGLLNGGVPVPALLAKAADASPFLDELLLTAGCMCCGKKMQCTVRQALYQEPLGTDYGDGGEGAAVQCRSKEFGVRCGGNYISGLCTRTPHFDSGKGHNHCTQCPNFGTCIGDYREDHCHRCGDHFFAGSSGRYPCPCRGKDMDDVSYYGGDSDDCSDGSSDSGSEDSLQEPGNLHGVVPLPRDGCWDGSLRGVSIAAMKDQL</sequence>
<name>A0A813JU85_POLGL</name>
<gene>
    <name evidence="2" type="ORF">PGLA2088_LOCUS23238</name>
</gene>
<dbReference type="EMBL" id="CAJNNW010026145">
    <property type="protein sequence ID" value="CAE8683014.1"/>
    <property type="molecule type" value="Genomic_DNA"/>
</dbReference>
<organism evidence="2 3">
    <name type="scientific">Polarella glacialis</name>
    <name type="common">Dinoflagellate</name>
    <dbReference type="NCBI Taxonomy" id="89957"/>
    <lineage>
        <taxon>Eukaryota</taxon>
        <taxon>Sar</taxon>
        <taxon>Alveolata</taxon>
        <taxon>Dinophyceae</taxon>
        <taxon>Suessiales</taxon>
        <taxon>Suessiaceae</taxon>
        <taxon>Polarella</taxon>
    </lineage>
</organism>
<feature type="region of interest" description="Disordered" evidence="1">
    <location>
        <begin position="728"/>
        <end position="752"/>
    </location>
</feature>
<dbReference type="AlphaFoldDB" id="A0A813JU85"/>
<evidence type="ECO:0000313" key="2">
    <source>
        <dbReference type="EMBL" id="CAE8683014.1"/>
    </source>
</evidence>
<protein>
    <submittedName>
        <fullName evidence="2">Uncharacterized protein</fullName>
    </submittedName>
</protein>
<feature type="compositionally biased region" description="Basic and acidic residues" evidence="1">
    <location>
        <begin position="529"/>
        <end position="540"/>
    </location>
</feature>
<reference evidence="2" key="1">
    <citation type="submission" date="2021-02" db="EMBL/GenBank/DDBJ databases">
        <authorList>
            <person name="Dougan E. K."/>
            <person name="Rhodes N."/>
            <person name="Thang M."/>
            <person name="Chan C."/>
        </authorList>
    </citation>
    <scope>NUCLEOTIDE SEQUENCE</scope>
</reference>
<feature type="region of interest" description="Disordered" evidence="1">
    <location>
        <begin position="524"/>
        <end position="549"/>
    </location>
</feature>
<evidence type="ECO:0000256" key="1">
    <source>
        <dbReference type="SAM" id="MobiDB-lite"/>
    </source>
</evidence>
<dbReference type="Proteomes" id="UP000626109">
    <property type="component" value="Unassembled WGS sequence"/>
</dbReference>
<evidence type="ECO:0000313" key="3">
    <source>
        <dbReference type="Proteomes" id="UP000626109"/>
    </source>
</evidence>